<dbReference type="GO" id="GO:0005829">
    <property type="term" value="C:cytosol"/>
    <property type="evidence" value="ECO:0007669"/>
    <property type="project" value="TreeGrafter"/>
</dbReference>
<dbReference type="SUPFAM" id="SSF88697">
    <property type="entry name" value="PUA domain-like"/>
    <property type="match status" value="1"/>
</dbReference>
<evidence type="ECO:0000313" key="10">
    <source>
        <dbReference type="EMBL" id="AEP31681.1"/>
    </source>
</evidence>
<dbReference type="UniPathway" id="UPA00098">
    <property type="reaction ID" value="UER00359"/>
</dbReference>
<dbReference type="PIRSF" id="PIRSF000729">
    <property type="entry name" value="GK"/>
    <property type="match status" value="1"/>
</dbReference>
<dbReference type="GO" id="GO:0005524">
    <property type="term" value="F:ATP binding"/>
    <property type="evidence" value="ECO:0007669"/>
    <property type="project" value="UniProtKB-KW"/>
</dbReference>
<evidence type="ECO:0000256" key="7">
    <source>
        <dbReference type="ARBA" id="ARBA00022840"/>
    </source>
</evidence>
<dbReference type="PANTHER" id="PTHR43654">
    <property type="entry name" value="GLUTAMATE 5-KINASE"/>
    <property type="match status" value="1"/>
</dbReference>
<feature type="binding site" evidence="8">
    <location>
        <position position="52"/>
    </location>
    <ligand>
        <name>substrate</name>
    </ligand>
</feature>
<dbReference type="InterPro" id="IPR001057">
    <property type="entry name" value="Glu/AcGlu_kinase"/>
</dbReference>
<evidence type="ECO:0000256" key="5">
    <source>
        <dbReference type="ARBA" id="ARBA00022741"/>
    </source>
</evidence>
<feature type="domain" description="PUA" evidence="9">
    <location>
        <begin position="275"/>
        <end position="357"/>
    </location>
</feature>
<dbReference type="OrthoDB" id="9804434at2"/>
<dbReference type="GO" id="GO:0055129">
    <property type="term" value="P:L-proline biosynthetic process"/>
    <property type="evidence" value="ECO:0007669"/>
    <property type="project" value="UniProtKB-UniRule"/>
</dbReference>
<dbReference type="Pfam" id="PF00696">
    <property type="entry name" value="AA_kinase"/>
    <property type="match status" value="1"/>
</dbReference>
<dbReference type="EMBL" id="CP003060">
    <property type="protein sequence ID" value="AEP31681.1"/>
    <property type="molecule type" value="Genomic_DNA"/>
</dbReference>
<dbReference type="Pfam" id="PF01472">
    <property type="entry name" value="PUA"/>
    <property type="match status" value="1"/>
</dbReference>
<comment type="pathway">
    <text evidence="8">Amino-acid biosynthesis; L-proline biosynthesis; L-glutamate 5-semialdehyde from L-glutamate: step 1/2.</text>
</comment>
<dbReference type="InterPro" id="IPR001048">
    <property type="entry name" value="Asp/Glu/Uridylate_kinase"/>
</dbReference>
<keyword evidence="2 8" id="KW-0028">Amino-acid biosynthesis</keyword>
<keyword evidence="11" id="KW-1185">Reference proteome</keyword>
<dbReference type="HAMAP" id="MF_00456">
    <property type="entry name" value="ProB"/>
    <property type="match status" value="1"/>
</dbReference>
<sequence length="370" mass="39361">MTPFSWQRAVIKIGSALISPNGNGCSAEYLLSIAKFITASRQQGKEVIVVSSGSIAAGRRSIKAGQQASIAEKQAMASIGQTQMMANWARFFDFPCAQILLTLDDLHDRRRYINVKNTLRELLINHALPIVNENDTVAVDEIKVGDNDNLAAHTALVAQADTLIICTDVDGLFDADPRKNLSAKLISSVAMITPDITALAGGAGSAVGTGGMITKLQAAQKCCESGVQTLLVNGKKSEVFDALAQGLCPGTLFSAAYSGRSARHHWLSHTVKSKGALTLDLGAFVAITEKGASLLAVGITEVSGNFKSNEAVDVIYQGNIIAKGISLYSHMELQSIKGLNSSRIMSVLGFSYGEEAIHRDHMVLIKTNTL</sequence>
<dbReference type="HOGENOM" id="CLU_025400_2_1_6"/>
<dbReference type="InterPro" id="IPR015947">
    <property type="entry name" value="PUA-like_sf"/>
</dbReference>
<dbReference type="InterPro" id="IPR019797">
    <property type="entry name" value="Glutamate_5-kinase_CS"/>
</dbReference>
<dbReference type="PANTHER" id="PTHR43654:SF1">
    <property type="entry name" value="ISOPENTENYL PHOSPHATE KINASE"/>
    <property type="match status" value="1"/>
</dbReference>
<keyword evidence="7 8" id="KW-0067">ATP-binding</keyword>
<dbReference type="NCBIfam" id="TIGR01027">
    <property type="entry name" value="proB"/>
    <property type="match status" value="1"/>
</dbReference>
<evidence type="ECO:0000256" key="1">
    <source>
        <dbReference type="ARBA" id="ARBA00022490"/>
    </source>
</evidence>
<dbReference type="InterPro" id="IPR002478">
    <property type="entry name" value="PUA"/>
</dbReference>
<feature type="binding site" evidence="8">
    <location>
        <position position="12"/>
    </location>
    <ligand>
        <name>ATP</name>
        <dbReference type="ChEBI" id="CHEBI:30616"/>
    </ligand>
</feature>
<feature type="binding site" evidence="8">
    <location>
        <position position="147"/>
    </location>
    <ligand>
        <name>substrate</name>
    </ligand>
</feature>
<dbReference type="EC" id="2.7.2.11" evidence="8"/>
<name>G4QNX3_GLANF</name>
<keyword evidence="4 8" id="KW-0808">Transferase</keyword>
<comment type="similarity">
    <text evidence="8">Belongs to the glutamate 5-kinase family.</text>
</comment>
<dbReference type="PROSITE" id="PS00902">
    <property type="entry name" value="GLUTAMATE_5_KINASE"/>
    <property type="match status" value="1"/>
</dbReference>
<feature type="binding site" evidence="8">
    <location>
        <begin position="167"/>
        <end position="168"/>
    </location>
    <ligand>
        <name>ATP</name>
        <dbReference type="ChEBI" id="CHEBI:30616"/>
    </ligand>
</feature>
<evidence type="ECO:0000256" key="8">
    <source>
        <dbReference type="HAMAP-Rule" id="MF_00456"/>
    </source>
</evidence>
<dbReference type="InterPro" id="IPR036974">
    <property type="entry name" value="PUA_sf"/>
</dbReference>
<dbReference type="KEGG" id="gni:GNIT_3587"/>
<dbReference type="Proteomes" id="UP000009282">
    <property type="component" value="Chromosome"/>
</dbReference>
<dbReference type="InterPro" id="IPR011529">
    <property type="entry name" value="Glu_5kinase"/>
</dbReference>
<keyword evidence="3 8" id="KW-0641">Proline biosynthesis</keyword>
<dbReference type="GO" id="GO:0004349">
    <property type="term" value="F:glutamate 5-kinase activity"/>
    <property type="evidence" value="ECO:0007669"/>
    <property type="project" value="UniProtKB-UniRule"/>
</dbReference>
<dbReference type="InterPro" id="IPR041739">
    <property type="entry name" value="G5K_ProB"/>
</dbReference>
<dbReference type="SUPFAM" id="SSF53633">
    <property type="entry name" value="Carbamate kinase-like"/>
    <property type="match status" value="1"/>
</dbReference>
<dbReference type="InterPro" id="IPR005715">
    <property type="entry name" value="Glu_5kinase/COase_Synthase"/>
</dbReference>
<evidence type="ECO:0000256" key="4">
    <source>
        <dbReference type="ARBA" id="ARBA00022679"/>
    </source>
</evidence>
<keyword evidence="1 8" id="KW-0963">Cytoplasm</keyword>
<organism evidence="10 11">
    <name type="scientific">Glaciecola nitratireducens (strain JCM 12485 / KCTC 12276 / FR1064)</name>
    <dbReference type="NCBI Taxonomy" id="1085623"/>
    <lineage>
        <taxon>Bacteria</taxon>
        <taxon>Pseudomonadati</taxon>
        <taxon>Pseudomonadota</taxon>
        <taxon>Gammaproteobacteria</taxon>
        <taxon>Alteromonadales</taxon>
        <taxon>Alteromonadaceae</taxon>
        <taxon>Brumicola</taxon>
    </lineage>
</organism>
<comment type="catalytic activity">
    <reaction evidence="8">
        <text>L-glutamate + ATP = L-glutamyl 5-phosphate + ADP</text>
        <dbReference type="Rhea" id="RHEA:14877"/>
        <dbReference type="ChEBI" id="CHEBI:29985"/>
        <dbReference type="ChEBI" id="CHEBI:30616"/>
        <dbReference type="ChEBI" id="CHEBI:58274"/>
        <dbReference type="ChEBI" id="CHEBI:456216"/>
        <dbReference type="EC" id="2.7.2.11"/>
    </reaction>
</comment>
<evidence type="ECO:0000256" key="2">
    <source>
        <dbReference type="ARBA" id="ARBA00022605"/>
    </source>
</evidence>
<feature type="binding site" evidence="8">
    <location>
        <position position="135"/>
    </location>
    <ligand>
        <name>substrate</name>
    </ligand>
</feature>
<dbReference type="PROSITE" id="PS50890">
    <property type="entry name" value="PUA"/>
    <property type="match status" value="1"/>
</dbReference>
<dbReference type="InterPro" id="IPR036393">
    <property type="entry name" value="AceGlu_kinase-like_sf"/>
</dbReference>
<evidence type="ECO:0000256" key="6">
    <source>
        <dbReference type="ARBA" id="ARBA00022777"/>
    </source>
</evidence>
<dbReference type="AlphaFoldDB" id="G4QNX3"/>
<dbReference type="SMART" id="SM00359">
    <property type="entry name" value="PUA"/>
    <property type="match status" value="1"/>
</dbReference>
<evidence type="ECO:0000256" key="3">
    <source>
        <dbReference type="ARBA" id="ARBA00022650"/>
    </source>
</evidence>
<dbReference type="CDD" id="cd04242">
    <property type="entry name" value="AAK_G5K_ProB"/>
    <property type="match status" value="1"/>
</dbReference>
<dbReference type="FunFam" id="3.40.1160.10:FF:000018">
    <property type="entry name" value="Glutamate 5-kinase"/>
    <property type="match status" value="1"/>
</dbReference>
<dbReference type="Gene3D" id="3.40.1160.10">
    <property type="entry name" value="Acetylglutamate kinase-like"/>
    <property type="match status" value="1"/>
</dbReference>
<keyword evidence="5 8" id="KW-0547">Nucleotide-binding</keyword>
<dbReference type="RefSeq" id="WP_014110552.1">
    <property type="nucleotide sequence ID" value="NC_016041.1"/>
</dbReference>
<gene>
    <name evidence="8 10" type="primary">proB</name>
    <name evidence="10" type="ordered locus">GNIT_3587</name>
</gene>
<dbReference type="GO" id="GO:0003723">
    <property type="term" value="F:RNA binding"/>
    <property type="evidence" value="ECO:0007669"/>
    <property type="project" value="InterPro"/>
</dbReference>
<dbReference type="PRINTS" id="PR00474">
    <property type="entry name" value="GLU5KINASE"/>
</dbReference>
<protein>
    <recommendedName>
        <fullName evidence="8">Glutamate 5-kinase</fullName>
        <ecNumber evidence="8">2.7.2.11</ecNumber>
    </recommendedName>
    <alternativeName>
        <fullName evidence="8">Gamma-glutamyl kinase</fullName>
        <shortName evidence="8">GK</shortName>
    </alternativeName>
</protein>
<evidence type="ECO:0000259" key="9">
    <source>
        <dbReference type="SMART" id="SM00359"/>
    </source>
</evidence>
<reference evidence="10 11" key="1">
    <citation type="journal article" date="2011" name="J. Bacteriol.">
        <title>Complete genome sequence of seawater bacterium Glaciecola nitratireducens FR1064T.</title>
        <authorList>
            <person name="Bian F."/>
            <person name="Qin Q.L."/>
            <person name="Xie B.B."/>
            <person name="Shu Y.L."/>
            <person name="Zhang X.Y."/>
            <person name="Yu Y."/>
            <person name="Chen B."/>
            <person name="Chen X.L."/>
            <person name="Zhou B.C."/>
            <person name="Zhang Y.Z."/>
        </authorList>
    </citation>
    <scope>NUCLEOTIDE SEQUENCE [LARGE SCALE GENOMIC DNA]</scope>
    <source>
        <strain evidence="11">JCM 12485 / KCTC 12276 / FR1064</strain>
    </source>
</reference>
<accession>G4QNX3</accession>
<dbReference type="CDD" id="cd21157">
    <property type="entry name" value="PUA_G5K"/>
    <property type="match status" value="1"/>
</dbReference>
<keyword evidence="6 8" id="KW-0418">Kinase</keyword>
<evidence type="ECO:0000313" key="11">
    <source>
        <dbReference type="Proteomes" id="UP000009282"/>
    </source>
</evidence>
<feature type="binding site" evidence="8">
    <location>
        <begin position="209"/>
        <end position="215"/>
    </location>
    <ligand>
        <name>ATP</name>
        <dbReference type="ChEBI" id="CHEBI:30616"/>
    </ligand>
</feature>
<dbReference type="STRING" id="1085623.GNIT_3587"/>
<proteinExistence type="inferred from homology"/>
<dbReference type="eggNOG" id="COG0263">
    <property type="taxonomic scope" value="Bacteria"/>
</dbReference>
<comment type="function">
    <text evidence="8">Catalyzes the transfer of a phosphate group to glutamate to form L-glutamate 5-phosphate.</text>
</comment>
<comment type="subcellular location">
    <subcellularLocation>
        <location evidence="8">Cytoplasm</location>
    </subcellularLocation>
</comment>
<dbReference type="Gene3D" id="2.30.130.10">
    <property type="entry name" value="PUA domain"/>
    <property type="match status" value="1"/>
</dbReference>